<reference evidence="1" key="1">
    <citation type="submission" date="2021-06" db="EMBL/GenBank/DDBJ databases">
        <authorList>
            <person name="Arsene-Ploetze F."/>
        </authorList>
    </citation>
    <scope>NUCLEOTIDE SEQUENCE</scope>
    <source>
        <strain evidence="1">SBRY1</strain>
    </source>
</reference>
<keyword evidence="2" id="KW-1185">Reference proteome</keyword>
<dbReference type="AlphaFoldDB" id="A0A9W4E5L0"/>
<dbReference type="EMBL" id="CAJVAX010000009">
    <property type="protein sequence ID" value="CAG7623751.1"/>
    <property type="molecule type" value="Genomic_DNA"/>
</dbReference>
<protein>
    <submittedName>
        <fullName evidence="1">Uncharacterized protein</fullName>
    </submittedName>
</protein>
<organism evidence="1 2">
    <name type="scientific">Actinacidiphila bryophytorum</name>
    <dbReference type="NCBI Taxonomy" id="1436133"/>
    <lineage>
        <taxon>Bacteria</taxon>
        <taxon>Bacillati</taxon>
        <taxon>Actinomycetota</taxon>
        <taxon>Actinomycetes</taxon>
        <taxon>Kitasatosporales</taxon>
        <taxon>Streptomycetaceae</taxon>
        <taxon>Actinacidiphila</taxon>
    </lineage>
</organism>
<dbReference type="Proteomes" id="UP001153328">
    <property type="component" value="Unassembled WGS sequence"/>
</dbReference>
<gene>
    <name evidence="1" type="ORF">SBRY_170006</name>
</gene>
<proteinExistence type="predicted"/>
<evidence type="ECO:0000313" key="2">
    <source>
        <dbReference type="Proteomes" id="UP001153328"/>
    </source>
</evidence>
<accession>A0A9W4E5L0</accession>
<evidence type="ECO:0000313" key="1">
    <source>
        <dbReference type="EMBL" id="CAG7623751.1"/>
    </source>
</evidence>
<sequence length="44" mass="4866">MQRPARSLLRFITGLLADPDDCGDVAVTLERLRDERPALARAAD</sequence>
<comment type="caution">
    <text evidence="1">The sequence shown here is derived from an EMBL/GenBank/DDBJ whole genome shotgun (WGS) entry which is preliminary data.</text>
</comment>
<name>A0A9W4E5L0_9ACTN</name>